<dbReference type="EMBL" id="FO082047">
    <property type="protein sequence ID" value="CCE85577.1"/>
    <property type="molecule type" value="Genomic_DNA"/>
</dbReference>
<feature type="transmembrane region" description="Helical" evidence="9">
    <location>
        <begin position="76"/>
        <end position="97"/>
    </location>
</feature>
<dbReference type="Pfam" id="PF10261">
    <property type="entry name" value="FIT"/>
    <property type="match status" value="1"/>
</dbReference>
<dbReference type="Proteomes" id="UP000005222">
    <property type="component" value="Chromosome M"/>
</dbReference>
<evidence type="ECO:0000256" key="9">
    <source>
        <dbReference type="SAM" id="Phobius"/>
    </source>
</evidence>
<dbReference type="GO" id="GO:0005789">
    <property type="term" value="C:endoplasmic reticulum membrane"/>
    <property type="evidence" value="ECO:0007669"/>
    <property type="project" value="UniProtKB-SubCell"/>
</dbReference>
<evidence type="ECO:0000313" key="10">
    <source>
        <dbReference type="EMBL" id="CCE85577.1"/>
    </source>
</evidence>
<proteinExistence type="inferred from homology"/>
<dbReference type="InterPro" id="IPR046400">
    <property type="entry name" value="SCS3"/>
</dbReference>
<evidence type="ECO:0000256" key="6">
    <source>
        <dbReference type="ARBA" id="ARBA00023098"/>
    </source>
</evidence>
<dbReference type="PANTHER" id="PTHR23129:SF0">
    <property type="entry name" value="ACYL-COENZYME A DIPHOSPHATASE FITM2"/>
    <property type="match status" value="1"/>
</dbReference>
<keyword evidence="3 8" id="KW-0378">Hydrolase</keyword>
<protein>
    <recommendedName>
        <fullName evidence="8">Acyl-coenzyme A diphosphatase SCS3</fullName>
        <ecNumber evidence="8">3.6.1.-</ecNumber>
    </recommendedName>
    <alternativeName>
        <fullName evidence="8">FIT family protein SCS3</fullName>
    </alternativeName>
</protein>
<evidence type="ECO:0000313" key="11">
    <source>
        <dbReference type="Proteomes" id="UP000005222"/>
    </source>
</evidence>
<evidence type="ECO:0000256" key="3">
    <source>
        <dbReference type="ARBA" id="ARBA00022801"/>
    </source>
</evidence>
<feature type="active site" evidence="8">
    <location>
        <position position="208"/>
    </location>
</feature>
<comment type="subcellular location">
    <subcellularLocation>
        <location evidence="1 8">Endoplasmic reticulum membrane</location>
        <topology evidence="1 8">Multi-pass membrane protein</topology>
    </subcellularLocation>
</comment>
<dbReference type="InterPro" id="IPR019388">
    <property type="entry name" value="FIT"/>
</dbReference>
<keyword evidence="8" id="KW-1208">Phospholipid metabolism</keyword>
<dbReference type="GO" id="GO:0140042">
    <property type="term" value="P:lipid droplet formation"/>
    <property type="evidence" value="ECO:0007669"/>
    <property type="project" value="UniProtKB-UniRule"/>
</dbReference>
<comment type="catalytic activity">
    <reaction evidence="8">
        <text>hexadecanoyl-CoA + H2O = S-hexadecanoyl-4'-phosphopantetheine + adenosine 3',5'-bisphosphate + 2 H(+)</text>
        <dbReference type="Rhea" id="RHEA:50032"/>
        <dbReference type="ChEBI" id="CHEBI:15377"/>
        <dbReference type="ChEBI" id="CHEBI:15378"/>
        <dbReference type="ChEBI" id="CHEBI:57379"/>
        <dbReference type="ChEBI" id="CHEBI:58343"/>
        <dbReference type="ChEBI" id="CHEBI:132018"/>
    </reaction>
</comment>
<accession>G8Y4F9</accession>
<comment type="catalytic activity">
    <reaction evidence="8">
        <text>(5Z,8Z,11Z,14Z)-eicosatetraenoyl-CoA + H2O = S-(5Z,8Z,11Z,14Z-eicosatetraenoyl)-4'-phosphopantetheine + adenosine 3',5'-bisphosphate + 2 H(+)</text>
        <dbReference type="Rhea" id="RHEA:65568"/>
        <dbReference type="ChEBI" id="CHEBI:15377"/>
        <dbReference type="ChEBI" id="CHEBI:15378"/>
        <dbReference type="ChEBI" id="CHEBI:57368"/>
        <dbReference type="ChEBI" id="CHEBI:58343"/>
        <dbReference type="ChEBI" id="CHEBI:156554"/>
    </reaction>
</comment>
<evidence type="ECO:0000256" key="4">
    <source>
        <dbReference type="ARBA" id="ARBA00022824"/>
    </source>
</evidence>
<dbReference type="GO" id="GO:0008654">
    <property type="term" value="P:phospholipid biosynthetic process"/>
    <property type="evidence" value="ECO:0007669"/>
    <property type="project" value="UniProtKB-KW"/>
</dbReference>
<reference evidence="10 11" key="1">
    <citation type="journal article" date="2012" name="G3 (Bethesda)">
        <title>Pichia sorbitophila, an interspecies yeast hybrid reveals early steps of genome resolution following polyploidization.</title>
        <authorList>
            <person name="Leh Louis V."/>
            <person name="Despons L."/>
            <person name="Friedrich A."/>
            <person name="Martin T."/>
            <person name="Durrens P."/>
            <person name="Casaregola S."/>
            <person name="Neuveglise C."/>
            <person name="Fairhead C."/>
            <person name="Marck C."/>
            <person name="Cruz J.A."/>
            <person name="Straub M.L."/>
            <person name="Kugler V."/>
            <person name="Sacerdot C."/>
            <person name="Uzunov Z."/>
            <person name="Thierry A."/>
            <person name="Weiss S."/>
            <person name="Bleykasten C."/>
            <person name="De Montigny J."/>
            <person name="Jacques N."/>
            <person name="Jung P."/>
            <person name="Lemaire M."/>
            <person name="Mallet S."/>
            <person name="Morel G."/>
            <person name="Richard G.F."/>
            <person name="Sarkar A."/>
            <person name="Savel G."/>
            <person name="Schacherer J."/>
            <person name="Seret M.L."/>
            <person name="Talla E."/>
            <person name="Samson G."/>
            <person name="Jubin C."/>
            <person name="Poulain J."/>
            <person name="Vacherie B."/>
            <person name="Barbe V."/>
            <person name="Pelletier E."/>
            <person name="Sherman D.J."/>
            <person name="Westhof E."/>
            <person name="Weissenbach J."/>
            <person name="Baret P.V."/>
            <person name="Wincker P."/>
            <person name="Gaillardin C."/>
            <person name="Dujon B."/>
            <person name="Souciet J.L."/>
        </authorList>
    </citation>
    <scope>NUCLEOTIDE SEQUENCE [LARGE SCALE GENOMIC DNA]</scope>
    <source>
        <strain evidence="11">ATCC MYA-4447 / BCRC 22081 / CBS 7064 / NBRC 10061 / NRRL Y-12695</strain>
    </source>
</reference>
<dbReference type="HOGENOM" id="CLU_048143_2_0_1"/>
<feature type="transmembrane region" description="Helical" evidence="9">
    <location>
        <begin position="299"/>
        <end position="316"/>
    </location>
</feature>
<keyword evidence="5 8" id="KW-1133">Transmembrane helix</keyword>
<evidence type="ECO:0000256" key="2">
    <source>
        <dbReference type="ARBA" id="ARBA00022692"/>
    </source>
</evidence>
<dbReference type="OMA" id="CERIHAS"/>
<feature type="transmembrane region" description="Helical" evidence="9">
    <location>
        <begin position="118"/>
        <end position="141"/>
    </location>
</feature>
<keyword evidence="7 8" id="KW-0472">Membrane</keyword>
<keyword evidence="8" id="KW-0594">Phospholipid biosynthesis</keyword>
<keyword evidence="2 8" id="KW-0812">Transmembrane</keyword>
<keyword evidence="6" id="KW-0443">Lipid metabolism</keyword>
<dbReference type="STRING" id="559304.G8Y4F9"/>
<organism evidence="10 11">
    <name type="scientific">Pichia sorbitophila (strain ATCC MYA-4447 / BCRC 22081 / CBS 7064 / NBRC 10061 / NRRL Y-12695)</name>
    <name type="common">Hybrid yeast</name>
    <dbReference type="NCBI Taxonomy" id="559304"/>
    <lineage>
        <taxon>Eukaryota</taxon>
        <taxon>Fungi</taxon>
        <taxon>Dikarya</taxon>
        <taxon>Ascomycota</taxon>
        <taxon>Saccharomycotina</taxon>
        <taxon>Pichiomycetes</taxon>
        <taxon>Debaryomycetaceae</taxon>
        <taxon>Millerozyma</taxon>
    </lineage>
</organism>
<gene>
    <name evidence="10" type="primary">Piso0_005185</name>
    <name evidence="8" type="synonym">FIT2B</name>
    <name evidence="8" type="synonym">SCS3</name>
    <name evidence="10" type="ORF">GNLVRS01_PISO0M09428g</name>
</gene>
<dbReference type="OrthoDB" id="5579088at2759"/>
<comment type="similarity">
    <text evidence="8">Belongs to the FIT family. Fungal FIT2B/SCS3 subfamily.</text>
</comment>
<dbReference type="GO" id="GO:0010945">
    <property type="term" value="F:coenzyme A diphosphatase activity"/>
    <property type="evidence" value="ECO:0007669"/>
    <property type="project" value="InterPro"/>
</dbReference>
<keyword evidence="4 8" id="KW-0256">Endoplasmic reticulum</keyword>
<evidence type="ECO:0000256" key="5">
    <source>
        <dbReference type="ARBA" id="ARBA00022989"/>
    </source>
</evidence>
<dbReference type="eggNOG" id="KOG3750">
    <property type="taxonomic scope" value="Eukaryota"/>
</dbReference>
<keyword evidence="8" id="KW-0444">Lipid biosynthesis</keyword>
<dbReference type="AlphaFoldDB" id="G8Y4F9"/>
<evidence type="ECO:0000256" key="7">
    <source>
        <dbReference type="ARBA" id="ARBA00023136"/>
    </source>
</evidence>
<dbReference type="PANTHER" id="PTHR23129">
    <property type="entry name" value="ACYL-COENZYME A DIPHOSPHATASE FITM2"/>
    <property type="match status" value="1"/>
</dbReference>
<comment type="function">
    <text evidence="8">Fatty acyl-coenzyme A (CoA) diphosphatase that hydrolyzes fatty acyl-CoA to yield acyl-4'-phosphopantetheine and adenosine 3',5'-bisphosphate. Preferentially hydrolyzes unsaturated long-chain acyl-CoA substrates in the endoplasmic reticulum (ER) lumen. This catalytic activity is required for maintaining ER structure and for lipid droplets (LDs) biogenesis, which are lipid storage organelles involved in maintaining lipid and energy homeostasis. May directly bind to diacylglycerol (DAGs) and triacylglycerol, which is also important for LD biogenesis. May support directional budding of nacent LDs from the ER into the cytosol by reducing DAG levels at sites of LD formation. May play a role in the regulation of cell morphology and cytoskeletal organization. Involved in phospholipid biosynthesis.</text>
</comment>
<dbReference type="EC" id="3.6.1.-" evidence="8"/>
<comment type="catalytic activity">
    <reaction evidence="8">
        <text>(9Z)-octadecenoyl-CoA + H2O = S-(9Z-octadecenoyl)-4'-phosphopantetheine + adenosine 3',5'-bisphosphate + 2 H(+)</text>
        <dbReference type="Rhea" id="RHEA:65564"/>
        <dbReference type="ChEBI" id="CHEBI:15377"/>
        <dbReference type="ChEBI" id="CHEBI:15378"/>
        <dbReference type="ChEBI" id="CHEBI:57387"/>
        <dbReference type="ChEBI" id="CHEBI:58343"/>
        <dbReference type="ChEBI" id="CHEBI:156553"/>
    </reaction>
</comment>
<name>G8Y4F9_PICSO</name>
<sequence length="326" mass="37732">MSSTVQNNHELYNRHYNILHTRMKQFSKSLGATPGEVLFLGSFVLNFMLGKLIHVFSSQEAVYNYYNDKRNILNQFFVKKGWGWTTVVIVVFYILILRSKHPKVQSQQEKIRLLRNGLIKYSIMTFWWVLFTQWCFGIPIMDKVFVWTGGKCQKVAEKELLRHFPGALKDKFFSPSSDGESFEASSITSYTCRKLKGAWTGGHDPSGHVFLLVHSSLYLFLETSQFWGSWPTFFGSARNVCGKLRRVPANQSAEPKSKLAQVIEFFHGTPHFIVLLLLSLWWFMLLMTNIYFHSLAEKLVGLLFAYAGALLVYYLPRYLRSSRIST</sequence>
<comment type="catalytic activity">
    <reaction evidence="8">
        <text>an acyl-CoA + H2O = an acyl-4'-phosphopantetheine + adenosine 3',5'-bisphosphate + 2 H(+)</text>
        <dbReference type="Rhea" id="RHEA:50044"/>
        <dbReference type="ChEBI" id="CHEBI:15377"/>
        <dbReference type="ChEBI" id="CHEBI:15378"/>
        <dbReference type="ChEBI" id="CHEBI:58342"/>
        <dbReference type="ChEBI" id="CHEBI:58343"/>
        <dbReference type="ChEBI" id="CHEBI:132023"/>
    </reaction>
</comment>
<keyword evidence="11" id="KW-1185">Reference proteome</keyword>
<dbReference type="HAMAP" id="MF_03231">
    <property type="entry name" value="SCS3"/>
    <property type="match status" value="1"/>
</dbReference>
<dbReference type="FunCoup" id="G8Y4F9">
    <property type="interactions" value="149"/>
</dbReference>
<evidence type="ECO:0000256" key="8">
    <source>
        <dbReference type="HAMAP-Rule" id="MF_03231"/>
    </source>
</evidence>
<feature type="active site" evidence="8">
    <location>
        <position position="293"/>
    </location>
</feature>
<evidence type="ECO:0000256" key="1">
    <source>
        <dbReference type="ARBA" id="ARBA00004477"/>
    </source>
</evidence>
<feature type="transmembrane region" description="Helical" evidence="9">
    <location>
        <begin position="37"/>
        <end position="56"/>
    </location>
</feature>
<dbReference type="InParanoid" id="G8Y4F9"/>
<feature type="transmembrane region" description="Helical" evidence="9">
    <location>
        <begin position="272"/>
        <end position="292"/>
    </location>
</feature>